<dbReference type="InterPro" id="IPR013483">
    <property type="entry name" value="MoaA"/>
</dbReference>
<feature type="domain" description="Radical SAM core" evidence="13">
    <location>
        <begin position="5"/>
        <end position="223"/>
    </location>
</feature>
<comment type="cofactor">
    <cofactor evidence="1">
        <name>[4Fe-4S] cluster</name>
        <dbReference type="ChEBI" id="CHEBI:49883"/>
    </cofactor>
</comment>
<dbReference type="CDD" id="cd01335">
    <property type="entry name" value="Radical_SAM"/>
    <property type="match status" value="1"/>
</dbReference>
<dbReference type="RefSeq" id="WP_126811496.1">
    <property type="nucleotide sequence ID" value="NZ_NGKC01000001.1"/>
</dbReference>
<dbReference type="InterPro" id="IPR000385">
    <property type="entry name" value="MoaA_NifB_PqqE_Fe-S-bd_CS"/>
</dbReference>
<dbReference type="Proteomes" id="UP000286773">
    <property type="component" value="Unassembled WGS sequence"/>
</dbReference>
<dbReference type="InterPro" id="IPR013785">
    <property type="entry name" value="Aldolase_TIM"/>
</dbReference>
<dbReference type="NCBIfam" id="TIGR02666">
    <property type="entry name" value="moaA"/>
    <property type="match status" value="1"/>
</dbReference>
<keyword evidence="7" id="KW-0408">Iron</keyword>
<evidence type="ECO:0000256" key="6">
    <source>
        <dbReference type="ARBA" id="ARBA00022741"/>
    </source>
</evidence>
<dbReference type="SFLD" id="SFLDS00029">
    <property type="entry name" value="Radical_SAM"/>
    <property type="match status" value="1"/>
</dbReference>
<dbReference type="CDD" id="cd21117">
    <property type="entry name" value="Twitch_MoaA"/>
    <property type="match status" value="1"/>
</dbReference>
<dbReference type="UniPathway" id="UPA00344"/>
<comment type="catalytic activity">
    <reaction evidence="12">
        <text>GTP + AH2 + S-adenosyl-L-methionine = (8S)-3',8-cyclo-7,8-dihydroguanosine 5'-triphosphate + 5'-deoxyadenosine + L-methionine + A + H(+)</text>
        <dbReference type="Rhea" id="RHEA:49576"/>
        <dbReference type="ChEBI" id="CHEBI:13193"/>
        <dbReference type="ChEBI" id="CHEBI:15378"/>
        <dbReference type="ChEBI" id="CHEBI:17319"/>
        <dbReference type="ChEBI" id="CHEBI:17499"/>
        <dbReference type="ChEBI" id="CHEBI:37565"/>
        <dbReference type="ChEBI" id="CHEBI:57844"/>
        <dbReference type="ChEBI" id="CHEBI:59789"/>
        <dbReference type="ChEBI" id="CHEBI:131766"/>
        <dbReference type="EC" id="4.1.99.22"/>
    </reaction>
</comment>
<proteinExistence type="predicted"/>
<evidence type="ECO:0000256" key="5">
    <source>
        <dbReference type="ARBA" id="ARBA00022723"/>
    </source>
</evidence>
<dbReference type="SFLD" id="SFLDG01386">
    <property type="entry name" value="main_SPASM_domain-containing"/>
    <property type="match status" value="1"/>
</dbReference>
<evidence type="ECO:0000256" key="12">
    <source>
        <dbReference type="ARBA" id="ARBA00048697"/>
    </source>
</evidence>
<keyword evidence="8" id="KW-0411">Iron-sulfur</keyword>
<evidence type="ECO:0000256" key="4">
    <source>
        <dbReference type="ARBA" id="ARBA00022691"/>
    </source>
</evidence>
<evidence type="ECO:0000313" key="15">
    <source>
        <dbReference type="Proteomes" id="UP000286773"/>
    </source>
</evidence>
<dbReference type="GO" id="GO:0051539">
    <property type="term" value="F:4 iron, 4 sulfur cluster binding"/>
    <property type="evidence" value="ECO:0007669"/>
    <property type="project" value="UniProtKB-KW"/>
</dbReference>
<dbReference type="PROSITE" id="PS01305">
    <property type="entry name" value="MOAA_NIFB_PQQE"/>
    <property type="match status" value="1"/>
</dbReference>
<dbReference type="GO" id="GO:0005525">
    <property type="term" value="F:GTP binding"/>
    <property type="evidence" value="ECO:0007669"/>
    <property type="project" value="UniProtKB-KW"/>
</dbReference>
<dbReference type="EMBL" id="NGKC01000001">
    <property type="protein sequence ID" value="RSU14594.1"/>
    <property type="molecule type" value="Genomic_DNA"/>
</dbReference>
<dbReference type="InterPro" id="IPR007197">
    <property type="entry name" value="rSAM"/>
</dbReference>
<reference evidence="14 15" key="1">
    <citation type="submission" date="2017-05" db="EMBL/GenBank/DDBJ databases">
        <title>Vagococcus spp. assemblies.</title>
        <authorList>
            <person name="Gulvik C.A."/>
        </authorList>
    </citation>
    <scope>NUCLEOTIDE SEQUENCE [LARGE SCALE GENOMIC DNA]</scope>
    <source>
        <strain evidence="14 15">LMG 24798</strain>
    </source>
</reference>
<keyword evidence="4" id="KW-0949">S-adenosyl-L-methionine</keyword>
<dbReference type="GO" id="GO:0061798">
    <property type="term" value="F:GTP 3',8'-cyclase activity"/>
    <property type="evidence" value="ECO:0007669"/>
    <property type="project" value="UniProtKB-EC"/>
</dbReference>
<organism evidence="14 15">
    <name type="scientific">Vagococcus acidifermentans</name>
    <dbReference type="NCBI Taxonomy" id="564710"/>
    <lineage>
        <taxon>Bacteria</taxon>
        <taxon>Bacillati</taxon>
        <taxon>Bacillota</taxon>
        <taxon>Bacilli</taxon>
        <taxon>Lactobacillales</taxon>
        <taxon>Enterococcaceae</taxon>
        <taxon>Vagococcus</taxon>
    </lineage>
</organism>
<keyword evidence="11" id="KW-0456">Lyase</keyword>
<evidence type="ECO:0000256" key="9">
    <source>
        <dbReference type="ARBA" id="ARBA00023134"/>
    </source>
</evidence>
<dbReference type="Pfam" id="PF04055">
    <property type="entry name" value="Radical_SAM"/>
    <property type="match status" value="1"/>
</dbReference>
<dbReference type="InterPro" id="IPR058240">
    <property type="entry name" value="rSAM_sf"/>
</dbReference>
<dbReference type="InterPro" id="IPR010505">
    <property type="entry name" value="MoaA_twitch"/>
</dbReference>
<comment type="caution">
    <text evidence="14">The sequence shown here is derived from an EMBL/GenBank/DDBJ whole genome shotgun (WGS) entry which is preliminary data.</text>
</comment>
<dbReference type="InterPro" id="IPR040064">
    <property type="entry name" value="MoaA-like"/>
</dbReference>
<dbReference type="OrthoDB" id="9763993at2"/>
<name>A0A430B2P8_9ENTE</name>
<dbReference type="InterPro" id="IPR050105">
    <property type="entry name" value="MoCo_biosynth_MoaA/MoaC"/>
</dbReference>
<dbReference type="GO" id="GO:0061799">
    <property type="term" value="F:cyclic pyranopterin monophosphate synthase activity"/>
    <property type="evidence" value="ECO:0007669"/>
    <property type="project" value="TreeGrafter"/>
</dbReference>
<keyword evidence="10" id="KW-0501">Molybdenum cofactor biosynthesis</keyword>
<evidence type="ECO:0000313" key="14">
    <source>
        <dbReference type="EMBL" id="RSU14594.1"/>
    </source>
</evidence>
<evidence type="ECO:0000256" key="3">
    <source>
        <dbReference type="ARBA" id="ARBA00022485"/>
    </source>
</evidence>
<dbReference type="SUPFAM" id="SSF102114">
    <property type="entry name" value="Radical SAM enzymes"/>
    <property type="match status" value="1"/>
</dbReference>
<dbReference type="SMART" id="SM00729">
    <property type="entry name" value="Elp3"/>
    <property type="match status" value="1"/>
</dbReference>
<dbReference type="GO" id="GO:0006777">
    <property type="term" value="P:Mo-molybdopterin cofactor biosynthetic process"/>
    <property type="evidence" value="ECO:0007669"/>
    <property type="project" value="UniProtKB-KW"/>
</dbReference>
<dbReference type="AlphaFoldDB" id="A0A430B2P8"/>
<dbReference type="Gene3D" id="3.20.20.70">
    <property type="entry name" value="Aldolase class I"/>
    <property type="match status" value="1"/>
</dbReference>
<dbReference type="PANTHER" id="PTHR22960:SF0">
    <property type="entry name" value="MOLYBDENUM COFACTOR BIOSYNTHESIS PROTEIN 1"/>
    <property type="match status" value="1"/>
</dbReference>
<sequence>MLKDQFGRQVDYIRVSLTDRCNLRCRYCMPEGCVNFMAHDEILRVEETARLCAIFAKLGVSKFKITGGEPFVYQGVMPFLRSLRENDRIDQVTITTNGVTLERYLPELVELNINGLNISLDTLQPETFKQLTGADVHDRVMQSIAAAARTSIPVKLNCLPIQGINTHELAEIAALAQYDVAAVRFIELMPIGMGETFAGIPTQQLISQMADYYGDLQPYDQPLGNGPAVYYSVPGFNGKLGFINAISQCFCEGCNRVRLTSDGYLKLCLAFEEGIDLKTPLRNGASDEELSAIIADAVYHKPKEHDFNRLIREKKRSMHRVGG</sequence>
<evidence type="ECO:0000256" key="10">
    <source>
        <dbReference type="ARBA" id="ARBA00023150"/>
    </source>
</evidence>
<evidence type="ECO:0000256" key="8">
    <source>
        <dbReference type="ARBA" id="ARBA00023014"/>
    </source>
</evidence>
<evidence type="ECO:0000256" key="2">
    <source>
        <dbReference type="ARBA" id="ARBA00012167"/>
    </source>
</evidence>
<keyword evidence="5" id="KW-0479">Metal-binding</keyword>
<accession>A0A430B2P8</accession>
<protein>
    <recommendedName>
        <fullName evidence="2">GTP 3',8-cyclase</fullName>
        <ecNumber evidence="2">4.1.99.22</ecNumber>
    </recommendedName>
</protein>
<evidence type="ECO:0000259" key="13">
    <source>
        <dbReference type="PROSITE" id="PS51918"/>
    </source>
</evidence>
<evidence type="ECO:0000256" key="11">
    <source>
        <dbReference type="ARBA" id="ARBA00023239"/>
    </source>
</evidence>
<evidence type="ECO:0000256" key="1">
    <source>
        <dbReference type="ARBA" id="ARBA00001966"/>
    </source>
</evidence>
<keyword evidence="3" id="KW-0004">4Fe-4S</keyword>
<evidence type="ECO:0000256" key="7">
    <source>
        <dbReference type="ARBA" id="ARBA00023004"/>
    </source>
</evidence>
<gene>
    <name evidence="14" type="ORF">CBF27_01015</name>
</gene>
<dbReference type="InterPro" id="IPR006638">
    <property type="entry name" value="Elp3/MiaA/NifB-like_rSAM"/>
</dbReference>
<dbReference type="GO" id="GO:0046872">
    <property type="term" value="F:metal ion binding"/>
    <property type="evidence" value="ECO:0007669"/>
    <property type="project" value="UniProtKB-KW"/>
</dbReference>
<dbReference type="PROSITE" id="PS51918">
    <property type="entry name" value="RADICAL_SAM"/>
    <property type="match status" value="1"/>
</dbReference>
<dbReference type="PANTHER" id="PTHR22960">
    <property type="entry name" value="MOLYBDOPTERIN COFACTOR SYNTHESIS PROTEIN A"/>
    <property type="match status" value="1"/>
</dbReference>
<dbReference type="Pfam" id="PF06463">
    <property type="entry name" value="Mob_synth_C"/>
    <property type="match status" value="1"/>
</dbReference>
<keyword evidence="9" id="KW-0342">GTP-binding</keyword>
<dbReference type="EC" id="4.1.99.22" evidence="2"/>
<dbReference type="SFLD" id="SFLDG01067">
    <property type="entry name" value="SPASM/twitch_domain_containing"/>
    <property type="match status" value="1"/>
</dbReference>
<keyword evidence="15" id="KW-1185">Reference proteome</keyword>
<keyword evidence="6" id="KW-0547">Nucleotide-binding</keyword>
<dbReference type="SFLD" id="SFLDG01383">
    <property type="entry name" value="cyclic_pyranopterin_phosphate"/>
    <property type="match status" value="1"/>
</dbReference>